<name>A0ABV0JC74_9CYAN</name>
<gene>
    <name evidence="3" type="ORF">NC998_20000</name>
</gene>
<evidence type="ECO:0000313" key="3">
    <source>
        <dbReference type="EMBL" id="MEP0819386.1"/>
    </source>
</evidence>
<dbReference type="NCBIfam" id="NF047379">
    <property type="entry name" value="photo_II_Psb32"/>
    <property type="match status" value="1"/>
</dbReference>
<dbReference type="Pfam" id="PF04536">
    <property type="entry name" value="TPM_phosphatase"/>
    <property type="match status" value="1"/>
</dbReference>
<keyword evidence="1" id="KW-1133">Transmembrane helix</keyword>
<keyword evidence="1" id="KW-0472">Membrane</keyword>
<evidence type="ECO:0000256" key="1">
    <source>
        <dbReference type="SAM" id="Phobius"/>
    </source>
</evidence>
<keyword evidence="4" id="KW-1185">Reference proteome</keyword>
<keyword evidence="1" id="KW-0812">Transmembrane</keyword>
<dbReference type="RefSeq" id="WP_242017048.1">
    <property type="nucleotide sequence ID" value="NZ_JAMPKM010000014.1"/>
</dbReference>
<protein>
    <submittedName>
        <fullName evidence="3">TPM domain-containing protein</fullName>
    </submittedName>
</protein>
<proteinExistence type="predicted"/>
<dbReference type="Gene3D" id="3.10.310.50">
    <property type="match status" value="1"/>
</dbReference>
<feature type="transmembrane region" description="Helical" evidence="1">
    <location>
        <begin position="190"/>
        <end position="214"/>
    </location>
</feature>
<dbReference type="EMBL" id="JAMPKM010000014">
    <property type="protein sequence ID" value="MEP0819386.1"/>
    <property type="molecule type" value="Genomic_DNA"/>
</dbReference>
<organism evidence="3 4">
    <name type="scientific">Trichocoleus desertorum GB2-A4</name>
    <dbReference type="NCBI Taxonomy" id="2933944"/>
    <lineage>
        <taxon>Bacteria</taxon>
        <taxon>Bacillati</taxon>
        <taxon>Cyanobacteriota</taxon>
        <taxon>Cyanophyceae</taxon>
        <taxon>Leptolyngbyales</taxon>
        <taxon>Trichocoleusaceae</taxon>
        <taxon>Trichocoleus</taxon>
    </lineage>
</organism>
<dbReference type="PANTHER" id="PTHR30373:SF2">
    <property type="entry name" value="UPF0603 PROTEIN YGCG"/>
    <property type="match status" value="1"/>
</dbReference>
<comment type="caution">
    <text evidence="3">The sequence shown here is derived from an EMBL/GenBank/DDBJ whole genome shotgun (WGS) entry which is preliminary data.</text>
</comment>
<accession>A0ABV0JC74</accession>
<dbReference type="InterPro" id="IPR007621">
    <property type="entry name" value="TPM_dom"/>
</dbReference>
<reference evidence="3 4" key="1">
    <citation type="submission" date="2022-04" db="EMBL/GenBank/DDBJ databases">
        <title>Positive selection, recombination, and allopatry shape intraspecific diversity of widespread and dominant cyanobacteria.</title>
        <authorList>
            <person name="Wei J."/>
            <person name="Shu W."/>
            <person name="Hu C."/>
        </authorList>
    </citation>
    <scope>NUCLEOTIDE SEQUENCE [LARGE SCALE GENOMIC DNA]</scope>
    <source>
        <strain evidence="3 4">GB2-A4</strain>
    </source>
</reference>
<feature type="domain" description="TPM" evidence="2">
    <location>
        <begin position="30"/>
        <end position="153"/>
    </location>
</feature>
<evidence type="ECO:0000313" key="4">
    <source>
        <dbReference type="Proteomes" id="UP001464891"/>
    </source>
</evidence>
<evidence type="ECO:0000259" key="2">
    <source>
        <dbReference type="Pfam" id="PF04536"/>
    </source>
</evidence>
<sequence length="218" mass="23896">MLAVQLVASPASATGIYEMPSSPPQTQLLDQADVISRLNEGKITKELEDLSQQTGNEVHLVVIRRLDYDESPEGFTNKLFEKWFPTPEAQANQTLLVLDKVTNQAAIRTGDQVKAVMSDAIATSMAQETLLVPLVQGDNYNQAFLDVSDRLVAVLSGRPDPGPPQVVDNVRVEGTFATAEKTEQERGNSLVWVVGLLVAATVIPMATYYFYLFLQSRA</sequence>
<dbReference type="Proteomes" id="UP001464891">
    <property type="component" value="Unassembled WGS sequence"/>
</dbReference>
<dbReference type="PANTHER" id="PTHR30373">
    <property type="entry name" value="UPF0603 PROTEIN YGCG"/>
    <property type="match status" value="1"/>
</dbReference>